<dbReference type="EMBL" id="CP027806">
    <property type="protein sequence ID" value="AXJ01378.1"/>
    <property type="molecule type" value="Genomic_DNA"/>
</dbReference>
<dbReference type="Proteomes" id="UP000254808">
    <property type="component" value="Chromosome"/>
</dbReference>
<proteinExistence type="predicted"/>
<keyword evidence="2" id="KW-1185">Reference proteome</keyword>
<name>A0A345ULM6_9BACT</name>
<protein>
    <submittedName>
        <fullName evidence="1">Uncharacterized protein</fullName>
    </submittedName>
</protein>
<gene>
    <name evidence="1" type="ORF">CYPRO_2129</name>
</gene>
<dbReference type="KEGG" id="cprv:CYPRO_2129"/>
<sequence length="39" mass="4531">MRMQHPFSLKAGTESVAFSGKKNDEFPYSEFKINLRLEP</sequence>
<dbReference type="AlphaFoldDB" id="A0A345ULM6"/>
<accession>A0A345ULM6</accession>
<organism evidence="1 2">
    <name type="scientific">Cyclonatronum proteinivorum</name>
    <dbReference type="NCBI Taxonomy" id="1457365"/>
    <lineage>
        <taxon>Bacteria</taxon>
        <taxon>Pseudomonadati</taxon>
        <taxon>Balneolota</taxon>
        <taxon>Balneolia</taxon>
        <taxon>Balneolales</taxon>
        <taxon>Cyclonatronaceae</taxon>
        <taxon>Cyclonatronum</taxon>
    </lineage>
</organism>
<evidence type="ECO:0000313" key="1">
    <source>
        <dbReference type="EMBL" id="AXJ01378.1"/>
    </source>
</evidence>
<reference evidence="1 2" key="1">
    <citation type="submission" date="2018-03" db="EMBL/GenBank/DDBJ databases">
        <title>Phenotypic and genomic properties of Cyclonatronum proteinivorum gen. nov., sp. nov., a haloalkaliphilic bacteroidete from soda lakes possessing Na+-translocating rhodopsin.</title>
        <authorList>
            <person name="Toshchakov S.V."/>
            <person name="Korzhenkov A."/>
            <person name="Samarov N.I."/>
            <person name="Kublanov I.V."/>
            <person name="Muntyan M.S."/>
            <person name="Sorokin D.Y."/>
        </authorList>
    </citation>
    <scope>NUCLEOTIDE SEQUENCE [LARGE SCALE GENOMIC DNA]</scope>
    <source>
        <strain evidence="1 2">Omega</strain>
    </source>
</reference>
<evidence type="ECO:0000313" key="2">
    <source>
        <dbReference type="Proteomes" id="UP000254808"/>
    </source>
</evidence>